<dbReference type="AlphaFoldDB" id="A0A2N7VK06"/>
<dbReference type="InterPro" id="IPR017847">
    <property type="entry name" value="T6SS_RhsGE_Vgr_subset"/>
</dbReference>
<evidence type="ECO:0000259" key="5">
    <source>
        <dbReference type="Pfam" id="PF13296"/>
    </source>
</evidence>
<dbReference type="RefSeq" id="WP_102647276.1">
    <property type="nucleotide sequence ID" value="NZ_PNYA01000019.1"/>
</dbReference>
<dbReference type="Gene3D" id="2.30.110.50">
    <property type="match status" value="1"/>
</dbReference>
<dbReference type="Gene3D" id="3.55.50.10">
    <property type="entry name" value="Baseplate protein-like domains"/>
    <property type="match status" value="1"/>
</dbReference>
<accession>A0A2N7VK06</accession>
<dbReference type="Pfam" id="PF05954">
    <property type="entry name" value="Phage_GPD"/>
    <property type="match status" value="1"/>
</dbReference>
<evidence type="ECO:0000259" key="3">
    <source>
        <dbReference type="Pfam" id="PF04717"/>
    </source>
</evidence>
<dbReference type="SUPFAM" id="SSF69349">
    <property type="entry name" value="Phage fibre proteins"/>
    <property type="match status" value="1"/>
</dbReference>
<dbReference type="InterPro" id="IPR006533">
    <property type="entry name" value="T6SS_Vgr_RhsGE"/>
</dbReference>
<reference evidence="6 7" key="1">
    <citation type="submission" date="2018-01" db="EMBL/GenBank/DDBJ databases">
        <title>Whole genome analyses suggest that Burkholderia sensu lato contains two further novel genera in the rhizoxinica-symbiotica group Mycetohabitans gen. nov., and Trinickia gen. nov.: implications for the evolution of diazotrophy and nodulation in the Burkholderiaceae.</title>
        <authorList>
            <person name="Estrada-de los Santos P."/>
            <person name="Palmer M."/>
            <person name="Chavez-Ramirez B."/>
            <person name="Beukes C."/>
            <person name="Steenkamp E.T."/>
            <person name="Hirsch A.M."/>
            <person name="Manyaka P."/>
            <person name="Maluk M."/>
            <person name="Lafos M."/>
            <person name="Crook M."/>
            <person name="Gross E."/>
            <person name="Simon M.F."/>
            <person name="Bueno dos Reis Junior F."/>
            <person name="Poole P.S."/>
            <person name="Venter S.N."/>
            <person name="James E.K."/>
        </authorList>
    </citation>
    <scope>NUCLEOTIDE SEQUENCE [LARGE SCALE GENOMIC DNA]</scope>
    <source>
        <strain evidence="6 7">GIMN1.004</strain>
    </source>
</reference>
<evidence type="ECO:0000256" key="2">
    <source>
        <dbReference type="SAM" id="MobiDB-lite"/>
    </source>
</evidence>
<feature type="domain" description="Gp5/Type VI secretion system Vgr protein OB-fold" evidence="3">
    <location>
        <begin position="439"/>
        <end position="506"/>
    </location>
</feature>
<dbReference type="SUPFAM" id="SSF69279">
    <property type="entry name" value="Phage tail proteins"/>
    <property type="match status" value="2"/>
</dbReference>
<gene>
    <name evidence="6" type="ORF">C0Z18_20600</name>
</gene>
<evidence type="ECO:0000256" key="1">
    <source>
        <dbReference type="ARBA" id="ARBA00005558"/>
    </source>
</evidence>
<proteinExistence type="inferred from homology"/>
<feature type="domain" description="DUF2345" evidence="4">
    <location>
        <begin position="672"/>
        <end position="821"/>
    </location>
</feature>
<dbReference type="NCBIfam" id="TIGR03361">
    <property type="entry name" value="VI_Rhs_Vgr"/>
    <property type="match status" value="1"/>
</dbReference>
<organism evidence="6 7">
    <name type="scientific">Trinickia dabaoshanensis</name>
    <dbReference type="NCBI Taxonomy" id="564714"/>
    <lineage>
        <taxon>Bacteria</taxon>
        <taxon>Pseudomonadati</taxon>
        <taxon>Pseudomonadota</taxon>
        <taxon>Betaproteobacteria</taxon>
        <taxon>Burkholderiales</taxon>
        <taxon>Burkholderiaceae</taxon>
        <taxon>Trinickia</taxon>
    </lineage>
</organism>
<keyword evidence="7" id="KW-1185">Reference proteome</keyword>
<dbReference type="OrthoDB" id="1907165at2"/>
<dbReference type="Gene3D" id="2.40.50.230">
    <property type="entry name" value="Gp5 N-terminal domain"/>
    <property type="match status" value="1"/>
</dbReference>
<protein>
    <submittedName>
        <fullName evidence="6">Type VI secretion system tip protein VgrG</fullName>
    </submittedName>
</protein>
<evidence type="ECO:0000259" key="4">
    <source>
        <dbReference type="Pfam" id="PF10106"/>
    </source>
</evidence>
<comment type="caution">
    <text evidence="6">The sequence shown here is derived from an EMBL/GenBank/DDBJ whole genome shotgun (WGS) entry which is preliminary data.</text>
</comment>
<dbReference type="InterPro" id="IPR028244">
    <property type="entry name" value="T6SS_Rhs_Vgr_dom"/>
</dbReference>
<sequence length="850" mass="93364">MGRSARSLMLETGIEQANRALILESPLGSQVLLPQRVVGESRIGREFDMTVDVVSRERAIELKKLMAKSVTLWVRQRDNTYLPYHGFVFATRKLGSDGGMTYYQLSFSSWMRFLQHRKDARIFQNRTTADILAQVFEGHSHARGHYRFDLHGRGATHSYCTQYDSDHNFVHRLMESEGWFTYLEQAEDGKSHTVVITDDMFRFKPLDTQDVAFYRADRRTGADALVEWSSERILQSVAYGMRTPDYKRPSWPKERSGKSTDEHGDVPSELEVYEYAGHYSFPPAEGGNDRGSLAVQYRLEEYESRTKRFFGVGSVLCMDAGRWFHLKNHPEHDSDKAQDQEFATIAVAWCIQNNLPLGNSRPFPHSLQRQMARVRAEYKDMQSLFTSRDENGNESFFLVEIEAQRRRVPYRSPFEHTKPVMHMQTATVVGPANEEIFTDELNRVKVQMHWDRLGSNDQSSSCWMRVVSPNAGGGFGGVFVPRVGHEVAIDYVDGDCDRPVITGVLFNGLNTPHWHTNGLLSGFKSKEYGGRGFSQLVFDDSTGQNRAQIYSSTANSYLHIGYLIDHTGNTRGSYLGTGFDLKTDSWGTLRAGQGLYVSTYARGGTSSQLLDVNEATQHLIDSGGVIQRRSLAAVDAKAEGLDAAQGAIKDFASATQSQVQGSQSGGRTAGGGTGAANGFSQPIMLLASPAGMGLSTQQSLHAAATEHVNIVSGSSTYISTAKSWIASVGEKLSFFVQNAGIKLFAGKGKVEVQAQSDNIEITADKTVKVVSTADAVDVMAKKEITLRAGGATIRLSGGNIYVHAPGTVEVKGAQHVFDGPASENASAQLAPAKSCAQQMGAAAQSGAALV</sequence>
<dbReference type="InterPro" id="IPR006531">
    <property type="entry name" value="Gp5/Vgr_OB"/>
</dbReference>
<dbReference type="InterPro" id="IPR037026">
    <property type="entry name" value="Vgr_OB-fold_dom_sf"/>
</dbReference>
<dbReference type="NCBIfam" id="TIGR01646">
    <property type="entry name" value="vgr_GE"/>
    <property type="match status" value="1"/>
</dbReference>
<dbReference type="SUPFAM" id="SSF69255">
    <property type="entry name" value="gp5 N-terminal domain-like"/>
    <property type="match status" value="1"/>
</dbReference>
<dbReference type="EMBL" id="PNYA01000019">
    <property type="protein sequence ID" value="PMS17485.1"/>
    <property type="molecule type" value="Genomic_DNA"/>
</dbReference>
<dbReference type="Proteomes" id="UP000235616">
    <property type="component" value="Unassembled WGS sequence"/>
</dbReference>
<feature type="region of interest" description="Disordered" evidence="2">
    <location>
        <begin position="245"/>
        <end position="266"/>
    </location>
</feature>
<dbReference type="Gene3D" id="4.10.220.110">
    <property type="match status" value="1"/>
</dbReference>
<name>A0A2N7VK06_9BURK</name>
<evidence type="ECO:0000313" key="7">
    <source>
        <dbReference type="Proteomes" id="UP000235616"/>
    </source>
</evidence>
<comment type="similarity">
    <text evidence="1">Belongs to the VgrG protein family.</text>
</comment>
<dbReference type="InterPro" id="IPR018769">
    <property type="entry name" value="VgrG2_DUF2345"/>
</dbReference>
<evidence type="ECO:0000313" key="6">
    <source>
        <dbReference type="EMBL" id="PMS17485.1"/>
    </source>
</evidence>
<dbReference type="Pfam" id="PF10106">
    <property type="entry name" value="DUF2345"/>
    <property type="match status" value="1"/>
</dbReference>
<feature type="domain" description="Putative type VI secretion system Rhs element associated Vgr" evidence="5">
    <location>
        <begin position="526"/>
        <end position="623"/>
    </location>
</feature>
<dbReference type="Pfam" id="PF13296">
    <property type="entry name" value="T6SS_Vgr"/>
    <property type="match status" value="1"/>
</dbReference>
<dbReference type="Pfam" id="PF04717">
    <property type="entry name" value="Phage_base_V"/>
    <property type="match status" value="1"/>
</dbReference>